<keyword evidence="1" id="KW-0547">Nucleotide-binding</keyword>
<dbReference type="SMART" id="SM00065">
    <property type="entry name" value="GAF"/>
    <property type="match status" value="1"/>
</dbReference>
<keyword evidence="12" id="KW-1185">Reference proteome</keyword>
<dbReference type="SUPFAM" id="SSF52540">
    <property type="entry name" value="P-loop containing nucleoside triphosphate hydrolases"/>
    <property type="match status" value="1"/>
</dbReference>
<feature type="region of interest" description="Disordered" evidence="7">
    <location>
        <begin position="710"/>
        <end position="729"/>
    </location>
</feature>
<dbReference type="PROSITE" id="PS00675">
    <property type="entry name" value="SIGMA54_INTERACT_1"/>
    <property type="match status" value="1"/>
</dbReference>
<keyword evidence="4" id="KW-0238">DNA-binding</keyword>
<dbReference type="Pfam" id="PF00158">
    <property type="entry name" value="Sigma54_activat"/>
    <property type="match status" value="1"/>
</dbReference>
<dbReference type="GO" id="GO:0005524">
    <property type="term" value="F:ATP binding"/>
    <property type="evidence" value="ECO:0007669"/>
    <property type="project" value="UniProtKB-KW"/>
</dbReference>
<dbReference type="InterPro" id="IPR025943">
    <property type="entry name" value="Sigma_54_int_dom_ATP-bd_2"/>
</dbReference>
<feature type="domain" description="Sigma-54 factor interaction" evidence="8">
    <location>
        <begin position="464"/>
        <end position="693"/>
    </location>
</feature>
<dbReference type="CDD" id="cd00130">
    <property type="entry name" value="PAS"/>
    <property type="match status" value="2"/>
</dbReference>
<dbReference type="Proteomes" id="UP001059380">
    <property type="component" value="Chromosome"/>
</dbReference>
<dbReference type="FunFam" id="1.10.8.60:FF:000014">
    <property type="entry name" value="DNA-binding transcriptional regulator NtrC"/>
    <property type="match status" value="1"/>
</dbReference>
<dbReference type="InterPro" id="IPR029016">
    <property type="entry name" value="GAF-like_dom_sf"/>
</dbReference>
<evidence type="ECO:0000259" key="8">
    <source>
        <dbReference type="PROSITE" id="PS50045"/>
    </source>
</evidence>
<dbReference type="Gene3D" id="1.10.10.60">
    <property type="entry name" value="Homeodomain-like"/>
    <property type="match status" value="1"/>
</dbReference>
<dbReference type="KEGG" id="orp:MOP44_24245"/>
<gene>
    <name evidence="11" type="ORF">MOP44_24245</name>
</gene>
<evidence type="ECO:0000256" key="4">
    <source>
        <dbReference type="ARBA" id="ARBA00023125"/>
    </source>
</evidence>
<dbReference type="InterPro" id="IPR025944">
    <property type="entry name" value="Sigma_54_int_dom_CS"/>
</dbReference>
<dbReference type="CDD" id="cd00009">
    <property type="entry name" value="AAA"/>
    <property type="match status" value="1"/>
</dbReference>
<dbReference type="SMART" id="SM00091">
    <property type="entry name" value="PAS"/>
    <property type="match status" value="2"/>
</dbReference>
<dbReference type="InterPro" id="IPR027417">
    <property type="entry name" value="P-loop_NTPase"/>
</dbReference>
<dbReference type="PROSITE" id="PS50113">
    <property type="entry name" value="PAC"/>
    <property type="match status" value="2"/>
</dbReference>
<dbReference type="SUPFAM" id="SSF55781">
    <property type="entry name" value="GAF domain-like"/>
    <property type="match status" value="1"/>
</dbReference>
<keyword evidence="5" id="KW-0010">Activator</keyword>
<dbReference type="PANTHER" id="PTHR32071:SF123">
    <property type="entry name" value="DNA-BINDING TRANSCRIPTIONAL ACTIVATOR HYFR-RELATED"/>
    <property type="match status" value="1"/>
</dbReference>
<feature type="domain" description="PAC" evidence="10">
    <location>
        <begin position="226"/>
        <end position="278"/>
    </location>
</feature>
<reference evidence="11" key="1">
    <citation type="submission" date="2021-04" db="EMBL/GenBank/DDBJ databases">
        <title>Phylogenetic analysis of Acidobacteriaceae.</title>
        <authorList>
            <person name="Qiu L."/>
            <person name="Zhang Q."/>
        </authorList>
    </citation>
    <scope>NUCLEOTIDE SEQUENCE</scope>
    <source>
        <strain evidence="11">DSM 25168</strain>
    </source>
</reference>
<dbReference type="AlphaFoldDB" id="A0A9J7BPJ2"/>
<keyword evidence="3" id="KW-0805">Transcription regulation</keyword>
<organism evidence="11 12">
    <name type="scientific">Occallatibacter riparius</name>
    <dbReference type="NCBI Taxonomy" id="1002689"/>
    <lineage>
        <taxon>Bacteria</taxon>
        <taxon>Pseudomonadati</taxon>
        <taxon>Acidobacteriota</taxon>
        <taxon>Terriglobia</taxon>
        <taxon>Terriglobales</taxon>
        <taxon>Acidobacteriaceae</taxon>
        <taxon>Occallatibacter</taxon>
    </lineage>
</organism>
<dbReference type="Gene3D" id="3.40.50.300">
    <property type="entry name" value="P-loop containing nucleotide triphosphate hydrolases"/>
    <property type="match status" value="1"/>
</dbReference>
<evidence type="ECO:0000313" key="12">
    <source>
        <dbReference type="Proteomes" id="UP001059380"/>
    </source>
</evidence>
<dbReference type="InterPro" id="IPR003018">
    <property type="entry name" value="GAF"/>
</dbReference>
<evidence type="ECO:0000256" key="1">
    <source>
        <dbReference type="ARBA" id="ARBA00022741"/>
    </source>
</evidence>
<evidence type="ECO:0000256" key="6">
    <source>
        <dbReference type="ARBA" id="ARBA00023163"/>
    </source>
</evidence>
<dbReference type="InterPro" id="IPR000700">
    <property type="entry name" value="PAS-assoc_C"/>
</dbReference>
<dbReference type="PANTHER" id="PTHR32071">
    <property type="entry name" value="TRANSCRIPTIONAL REGULATORY PROTEIN"/>
    <property type="match status" value="1"/>
</dbReference>
<dbReference type="Pfam" id="PF13426">
    <property type="entry name" value="PAS_9"/>
    <property type="match status" value="2"/>
</dbReference>
<evidence type="ECO:0000256" key="7">
    <source>
        <dbReference type="SAM" id="MobiDB-lite"/>
    </source>
</evidence>
<dbReference type="InterPro" id="IPR003593">
    <property type="entry name" value="AAA+_ATPase"/>
</dbReference>
<protein>
    <submittedName>
        <fullName evidence="11">Sigma 54-interacting transcriptional regulator</fullName>
    </submittedName>
</protein>
<dbReference type="FunFam" id="3.40.50.300:FF:000006">
    <property type="entry name" value="DNA-binding transcriptional regulator NtrC"/>
    <property type="match status" value="1"/>
</dbReference>
<feature type="compositionally biased region" description="Acidic residues" evidence="7">
    <location>
        <begin position="710"/>
        <end position="723"/>
    </location>
</feature>
<dbReference type="InterPro" id="IPR000014">
    <property type="entry name" value="PAS"/>
</dbReference>
<dbReference type="Pfam" id="PF25601">
    <property type="entry name" value="AAA_lid_14"/>
    <property type="match status" value="1"/>
</dbReference>
<dbReference type="SUPFAM" id="SSF55785">
    <property type="entry name" value="PYP-like sensor domain (PAS domain)"/>
    <property type="match status" value="2"/>
</dbReference>
<dbReference type="EMBL" id="CP093313">
    <property type="protein sequence ID" value="UWZ83666.1"/>
    <property type="molecule type" value="Genomic_DNA"/>
</dbReference>
<accession>A0A9J7BPJ2</accession>
<evidence type="ECO:0000259" key="9">
    <source>
        <dbReference type="PROSITE" id="PS50112"/>
    </source>
</evidence>
<dbReference type="InterPro" id="IPR002078">
    <property type="entry name" value="Sigma_54_int"/>
</dbReference>
<dbReference type="Gene3D" id="1.10.8.60">
    <property type="match status" value="1"/>
</dbReference>
<dbReference type="PROSITE" id="PS50112">
    <property type="entry name" value="PAS"/>
    <property type="match status" value="2"/>
</dbReference>
<dbReference type="PROSITE" id="PS50045">
    <property type="entry name" value="SIGMA54_INTERACT_4"/>
    <property type="match status" value="1"/>
</dbReference>
<dbReference type="Pfam" id="PF13185">
    <property type="entry name" value="GAF_2"/>
    <property type="match status" value="1"/>
</dbReference>
<dbReference type="InterPro" id="IPR035965">
    <property type="entry name" value="PAS-like_dom_sf"/>
</dbReference>
<evidence type="ECO:0000313" key="11">
    <source>
        <dbReference type="EMBL" id="UWZ83666.1"/>
    </source>
</evidence>
<evidence type="ECO:0000259" key="10">
    <source>
        <dbReference type="PROSITE" id="PS50113"/>
    </source>
</evidence>
<dbReference type="NCBIfam" id="TIGR00229">
    <property type="entry name" value="sensory_box"/>
    <property type="match status" value="2"/>
</dbReference>
<dbReference type="InterPro" id="IPR058031">
    <property type="entry name" value="AAA_lid_NorR"/>
</dbReference>
<dbReference type="PROSITE" id="PS00688">
    <property type="entry name" value="SIGMA54_INTERACT_3"/>
    <property type="match status" value="1"/>
</dbReference>
<evidence type="ECO:0000256" key="5">
    <source>
        <dbReference type="ARBA" id="ARBA00023159"/>
    </source>
</evidence>
<dbReference type="Gene3D" id="3.30.450.20">
    <property type="entry name" value="PAS domain"/>
    <property type="match status" value="2"/>
</dbReference>
<dbReference type="Gene3D" id="3.30.450.40">
    <property type="match status" value="1"/>
</dbReference>
<dbReference type="RefSeq" id="WP_260793009.1">
    <property type="nucleotide sequence ID" value="NZ_CP093313.1"/>
</dbReference>
<feature type="domain" description="PAC" evidence="10">
    <location>
        <begin position="100"/>
        <end position="150"/>
    </location>
</feature>
<feature type="domain" description="PAS" evidence="9">
    <location>
        <begin position="151"/>
        <end position="197"/>
    </location>
</feature>
<dbReference type="InterPro" id="IPR025662">
    <property type="entry name" value="Sigma_54_int_dom_ATP-bd_1"/>
</dbReference>
<dbReference type="PROSITE" id="PS00676">
    <property type="entry name" value="SIGMA54_INTERACT_2"/>
    <property type="match status" value="1"/>
</dbReference>
<proteinExistence type="predicted"/>
<keyword evidence="2" id="KW-0067">ATP-binding</keyword>
<keyword evidence="6" id="KW-0804">Transcription</keyword>
<dbReference type="SUPFAM" id="SSF46689">
    <property type="entry name" value="Homeodomain-like"/>
    <property type="match status" value="1"/>
</dbReference>
<evidence type="ECO:0000256" key="3">
    <source>
        <dbReference type="ARBA" id="ARBA00023015"/>
    </source>
</evidence>
<dbReference type="InterPro" id="IPR009057">
    <property type="entry name" value="Homeodomain-like_sf"/>
</dbReference>
<feature type="domain" description="PAS" evidence="9">
    <location>
        <begin position="18"/>
        <end position="67"/>
    </location>
</feature>
<dbReference type="GO" id="GO:0006355">
    <property type="term" value="P:regulation of DNA-templated transcription"/>
    <property type="evidence" value="ECO:0007669"/>
    <property type="project" value="InterPro"/>
</dbReference>
<evidence type="ECO:0000256" key="2">
    <source>
        <dbReference type="ARBA" id="ARBA00022840"/>
    </source>
</evidence>
<dbReference type="SMART" id="SM00382">
    <property type="entry name" value="AAA"/>
    <property type="match status" value="1"/>
</dbReference>
<sequence length="780" mass="87706">MRPSNSPEQDAAAQARHNRAEFAQILIENHFAISPDAIFVTDARGLIREANPRSLEMFGYERGELIGMPIEKLVPQRFRERHPSHRDNFSAHPRTRQMGAGLNLFAQRKDGSEFPVDIMLRPIGTAAGQVVLSFVRDQTEQRAAQEELRRQDQQLRSIIESVHDYAIYMLDRDGYIATWNAGGERIHGYASDEILGKHFSRFFTQADIERGHPNLMLVQAAERGRFEEEGWRIRRDGERFWAHSVLTAIHDASGELTGFAKVTGDRTDRKRAEEAVMLQLSAALLENMDMRKLLEAFSASIKEVIPHDAATLGMYDADSATMSVQFLGPREGGVRKGDSRVPIEGSPAGETFRTREPVIIQSFKDSPYRSEGVRHLTNVGMHSGCWVPLVHRGETIGALAVSSRLENAFTMKDAEMLSEFADQMAMAVNNAVAFRQVAELRDRLNQEKQYLEEEINLDNRFDDIVGESSGLKQVLRQIETVAPTDATVLIQGETGTGKELLARAIHRLSNRGDRTFIKLNCAAIPAGLLESELFGHEKGAFTGAIARKMGRLELAHEGTLFLDEVGEMPLDLQPKLLRALQEREIERIGGTRAISVNVRLIAATNRDLAKMVQEKTFRADLYYRLKVFPIFSPPLRERRTDIPMLVRHFVATHSRRMGKLIETIPDATMDALVHWKWPGNIRELENMLERAVILTRGTVLYVPLAELESPVDEDEENGEEQEAGEPATLHAAEREHILKVLRECKGLIGGPEGAAARLGLKRTTLNSKLKKLGIERKEYL</sequence>
<dbReference type="GO" id="GO:0003677">
    <property type="term" value="F:DNA binding"/>
    <property type="evidence" value="ECO:0007669"/>
    <property type="project" value="UniProtKB-KW"/>
</dbReference>
<name>A0A9J7BPJ2_9BACT</name>